<comment type="caution">
    <text evidence="6">The sequence shown here is derived from an EMBL/GenBank/DDBJ whole genome shotgun (WGS) entry which is preliminary data.</text>
</comment>
<evidence type="ECO:0000259" key="5">
    <source>
        <dbReference type="PROSITE" id="PS50931"/>
    </source>
</evidence>
<dbReference type="PANTHER" id="PTHR30419">
    <property type="entry name" value="HTH-TYPE TRANSCRIPTIONAL REGULATOR YBHD"/>
    <property type="match status" value="1"/>
</dbReference>
<organism evidence="6 7">
    <name type="scientific">Bordetella genomosp. 12</name>
    <dbReference type="NCBI Taxonomy" id="463035"/>
    <lineage>
        <taxon>Bacteria</taxon>
        <taxon>Pseudomonadati</taxon>
        <taxon>Pseudomonadota</taxon>
        <taxon>Betaproteobacteria</taxon>
        <taxon>Burkholderiales</taxon>
        <taxon>Alcaligenaceae</taxon>
        <taxon>Bordetella</taxon>
    </lineage>
</organism>
<dbReference type="InterPro" id="IPR036390">
    <property type="entry name" value="WH_DNA-bd_sf"/>
</dbReference>
<proteinExistence type="inferred from homology"/>
<dbReference type="RefSeq" id="WP_094813342.1">
    <property type="nucleotide sequence ID" value="NZ_NEVU01000002.1"/>
</dbReference>
<dbReference type="GO" id="GO:0003677">
    <property type="term" value="F:DNA binding"/>
    <property type="evidence" value="ECO:0007669"/>
    <property type="project" value="UniProtKB-KW"/>
</dbReference>
<dbReference type="Gene3D" id="3.40.190.290">
    <property type="match status" value="1"/>
</dbReference>
<reference evidence="7" key="1">
    <citation type="submission" date="2017-05" db="EMBL/GenBank/DDBJ databases">
        <title>Complete and WGS of Bordetella genogroups.</title>
        <authorList>
            <person name="Spilker T."/>
            <person name="Lipuma J."/>
        </authorList>
    </citation>
    <scope>NUCLEOTIDE SEQUENCE [LARGE SCALE GENOMIC DNA]</scope>
    <source>
        <strain evidence="7">AU6712</strain>
    </source>
</reference>
<dbReference type="CDD" id="cd08440">
    <property type="entry name" value="PBP2_LTTR_like_4"/>
    <property type="match status" value="1"/>
</dbReference>
<keyword evidence="4" id="KW-0804">Transcription</keyword>
<gene>
    <name evidence="6" type="ORF">CAL22_11830</name>
</gene>
<feature type="domain" description="HTH lysR-type" evidence="5">
    <location>
        <begin position="1"/>
        <end position="60"/>
    </location>
</feature>
<name>A0A261VPF7_9BORD</name>
<dbReference type="InterPro" id="IPR000847">
    <property type="entry name" value="LysR_HTH_N"/>
</dbReference>
<evidence type="ECO:0000256" key="1">
    <source>
        <dbReference type="ARBA" id="ARBA00009437"/>
    </source>
</evidence>
<dbReference type="Proteomes" id="UP000216429">
    <property type="component" value="Unassembled WGS sequence"/>
</dbReference>
<accession>A0A261VPF7</accession>
<sequence>MNVSTRQLRAFVSAADHQNFTRAAAEIGLSQPAFSALIKSLEEELGAQLFVRNTRNIELSPFGKLFESFARRSLNETITALQHLQDYAAGRIGTVQVAALPSVAASWLPPVFRQFRAQYPGVTTVLRDGMSQNCVELLAAGEIDFAIATVDRHAAKLERQLLWQDQLHLVCPPDHPLARQRKRVTLEQIARYPIINFVSHSSVRQHVDAAFGPHTLNTVLEVEHLATASAMVESGVGLTIVPSLTLYQFRRPSLAILPIEDNSFKREVFILTRKNKLLSLPARAMRDMVIAHVAGLQRET</sequence>
<dbReference type="InterPro" id="IPR005119">
    <property type="entry name" value="LysR_subst-bd"/>
</dbReference>
<dbReference type="SUPFAM" id="SSF46785">
    <property type="entry name" value="Winged helix' DNA-binding domain"/>
    <property type="match status" value="1"/>
</dbReference>
<evidence type="ECO:0000256" key="2">
    <source>
        <dbReference type="ARBA" id="ARBA00023015"/>
    </source>
</evidence>
<dbReference type="GO" id="GO:0003700">
    <property type="term" value="F:DNA-binding transcription factor activity"/>
    <property type="evidence" value="ECO:0007669"/>
    <property type="project" value="InterPro"/>
</dbReference>
<evidence type="ECO:0000256" key="3">
    <source>
        <dbReference type="ARBA" id="ARBA00023125"/>
    </source>
</evidence>
<dbReference type="FunFam" id="1.10.10.10:FF:000001">
    <property type="entry name" value="LysR family transcriptional regulator"/>
    <property type="match status" value="1"/>
</dbReference>
<dbReference type="OrthoDB" id="646694at2"/>
<evidence type="ECO:0000256" key="4">
    <source>
        <dbReference type="ARBA" id="ARBA00023163"/>
    </source>
</evidence>
<keyword evidence="3" id="KW-0238">DNA-binding</keyword>
<dbReference type="PROSITE" id="PS50931">
    <property type="entry name" value="HTH_LYSR"/>
    <property type="match status" value="1"/>
</dbReference>
<dbReference type="InterPro" id="IPR050950">
    <property type="entry name" value="HTH-type_LysR_regulators"/>
</dbReference>
<dbReference type="GO" id="GO:0005829">
    <property type="term" value="C:cytosol"/>
    <property type="evidence" value="ECO:0007669"/>
    <property type="project" value="TreeGrafter"/>
</dbReference>
<dbReference type="InterPro" id="IPR036388">
    <property type="entry name" value="WH-like_DNA-bd_sf"/>
</dbReference>
<dbReference type="PANTHER" id="PTHR30419:SF8">
    <property type="entry name" value="NITROGEN ASSIMILATION TRANSCRIPTIONAL ACTIVATOR-RELATED"/>
    <property type="match status" value="1"/>
</dbReference>
<keyword evidence="7" id="KW-1185">Reference proteome</keyword>
<protein>
    <submittedName>
        <fullName evidence="6">LysR family transcriptional regulator</fullName>
    </submittedName>
</protein>
<dbReference type="EMBL" id="NEVU01000002">
    <property type="protein sequence ID" value="OZI75093.1"/>
    <property type="molecule type" value="Genomic_DNA"/>
</dbReference>
<dbReference type="Gene3D" id="1.10.10.10">
    <property type="entry name" value="Winged helix-like DNA-binding domain superfamily/Winged helix DNA-binding domain"/>
    <property type="match status" value="1"/>
</dbReference>
<evidence type="ECO:0000313" key="6">
    <source>
        <dbReference type="EMBL" id="OZI75093.1"/>
    </source>
</evidence>
<keyword evidence="2" id="KW-0805">Transcription regulation</keyword>
<dbReference type="SUPFAM" id="SSF53850">
    <property type="entry name" value="Periplasmic binding protein-like II"/>
    <property type="match status" value="1"/>
</dbReference>
<dbReference type="Pfam" id="PF03466">
    <property type="entry name" value="LysR_substrate"/>
    <property type="match status" value="1"/>
</dbReference>
<dbReference type="AlphaFoldDB" id="A0A261VPF7"/>
<dbReference type="Pfam" id="PF00126">
    <property type="entry name" value="HTH_1"/>
    <property type="match status" value="1"/>
</dbReference>
<evidence type="ECO:0000313" key="7">
    <source>
        <dbReference type="Proteomes" id="UP000216429"/>
    </source>
</evidence>
<dbReference type="PRINTS" id="PR00039">
    <property type="entry name" value="HTHLYSR"/>
</dbReference>
<comment type="similarity">
    <text evidence="1">Belongs to the LysR transcriptional regulatory family.</text>
</comment>